<sequence>MCACRWPYYQTYLMVALITRIIRYHVTHIMDDFHYFKVFVAIFPLLNIKEGKKLDQLAFEWNRMEPYLPISSITLNCCLYMRLQNLFAT</sequence>
<evidence type="ECO:0000313" key="2">
    <source>
        <dbReference type="Proteomes" id="UP000180280"/>
    </source>
</evidence>
<dbReference type="Proteomes" id="UP000180280">
    <property type="component" value="Unassembled WGS sequence"/>
</dbReference>
<reference evidence="1 2" key="1">
    <citation type="submission" date="2016-09" db="EMBL/GenBank/DDBJ databases">
        <title>Chromobacterium muskegensis sp. nov., an insecticidal bacterium isolated from Sphagnum bogs.</title>
        <authorList>
            <person name="Sparks M.E."/>
            <person name="Blackburn M.B."/>
            <person name="Gundersen-Rindal D.E."/>
            <person name="Mitchell A."/>
            <person name="Farrar R."/>
            <person name="Kuhar D."/>
        </authorList>
    </citation>
    <scope>NUCLEOTIDE SEQUENCE [LARGE SCALE GENOMIC DNA]</scope>
    <source>
        <strain evidence="1 2">14B-1</strain>
    </source>
</reference>
<dbReference type="EMBL" id="MKCT01000034">
    <property type="protein sequence ID" value="OHX19497.1"/>
    <property type="molecule type" value="Genomic_DNA"/>
</dbReference>
<gene>
    <name evidence="1" type="ORF">BI344_18090</name>
</gene>
<organism evidence="1 2">
    <name type="scientific">Chromobacterium sphagni</name>
    <dbReference type="NCBI Taxonomy" id="1903179"/>
    <lineage>
        <taxon>Bacteria</taxon>
        <taxon>Pseudomonadati</taxon>
        <taxon>Pseudomonadota</taxon>
        <taxon>Betaproteobacteria</taxon>
        <taxon>Neisseriales</taxon>
        <taxon>Chromobacteriaceae</taxon>
        <taxon>Chromobacterium</taxon>
    </lineage>
</organism>
<name>A0ABX3CBI3_9NEIS</name>
<evidence type="ECO:0000313" key="1">
    <source>
        <dbReference type="EMBL" id="OHX19497.1"/>
    </source>
</evidence>
<proteinExistence type="predicted"/>
<accession>A0ABX3CBI3</accession>
<protein>
    <submittedName>
        <fullName evidence="1">Uncharacterized protein</fullName>
    </submittedName>
</protein>
<comment type="caution">
    <text evidence="1">The sequence shown here is derived from an EMBL/GenBank/DDBJ whole genome shotgun (WGS) entry which is preliminary data.</text>
</comment>
<keyword evidence="2" id="KW-1185">Reference proteome</keyword>